<dbReference type="InterPro" id="IPR036779">
    <property type="entry name" value="LysM_dom_sf"/>
</dbReference>
<dbReference type="InterPro" id="IPR000189">
    <property type="entry name" value="Transglyc_AS"/>
</dbReference>
<accession>A0A1G6X5Q6</accession>
<name>A0A1G6X5Q6_9FLAO</name>
<dbReference type="GO" id="GO:0000270">
    <property type="term" value="P:peptidoglycan metabolic process"/>
    <property type="evidence" value="ECO:0007669"/>
    <property type="project" value="InterPro"/>
</dbReference>
<dbReference type="GO" id="GO:0016020">
    <property type="term" value="C:membrane"/>
    <property type="evidence" value="ECO:0007669"/>
    <property type="project" value="InterPro"/>
</dbReference>
<protein>
    <submittedName>
        <fullName evidence="4">Membrane-bound lytic murein transglycosylase D</fullName>
    </submittedName>
</protein>
<dbReference type="SUPFAM" id="SSF54106">
    <property type="entry name" value="LysM domain"/>
    <property type="match status" value="2"/>
</dbReference>
<evidence type="ECO:0000256" key="2">
    <source>
        <dbReference type="SAM" id="SignalP"/>
    </source>
</evidence>
<dbReference type="AlphaFoldDB" id="A0A1G6X5Q6"/>
<organism evidence="4 5">
    <name type="scientific">Pricia antarctica</name>
    <dbReference type="NCBI Taxonomy" id="641691"/>
    <lineage>
        <taxon>Bacteria</taxon>
        <taxon>Pseudomonadati</taxon>
        <taxon>Bacteroidota</taxon>
        <taxon>Flavobacteriia</taxon>
        <taxon>Flavobacteriales</taxon>
        <taxon>Flavobacteriaceae</taxon>
        <taxon>Pricia</taxon>
    </lineage>
</organism>
<evidence type="ECO:0000313" key="4">
    <source>
        <dbReference type="EMBL" id="SDD72616.1"/>
    </source>
</evidence>
<reference evidence="4 5" key="1">
    <citation type="submission" date="2016-10" db="EMBL/GenBank/DDBJ databases">
        <authorList>
            <person name="de Groot N.N."/>
        </authorList>
    </citation>
    <scope>NUCLEOTIDE SEQUENCE [LARGE SCALE GENOMIC DNA]</scope>
    <source>
        <strain evidence="4 5">DSM 23421</strain>
    </source>
</reference>
<dbReference type="SUPFAM" id="SSF53955">
    <property type="entry name" value="Lysozyme-like"/>
    <property type="match status" value="1"/>
</dbReference>
<dbReference type="Pfam" id="PF01476">
    <property type="entry name" value="LysM"/>
    <property type="match status" value="2"/>
</dbReference>
<evidence type="ECO:0000259" key="3">
    <source>
        <dbReference type="PROSITE" id="PS51782"/>
    </source>
</evidence>
<dbReference type="SMART" id="SM00257">
    <property type="entry name" value="LysM"/>
    <property type="match status" value="2"/>
</dbReference>
<dbReference type="Proteomes" id="UP000199109">
    <property type="component" value="Unassembled WGS sequence"/>
</dbReference>
<dbReference type="GO" id="GO:0008932">
    <property type="term" value="F:lytic endotransglycosylase activity"/>
    <property type="evidence" value="ECO:0007669"/>
    <property type="project" value="TreeGrafter"/>
</dbReference>
<dbReference type="STRING" id="641691.SAMN05421636_101520"/>
<keyword evidence="5" id="KW-1185">Reference proteome</keyword>
<dbReference type="Pfam" id="PF01464">
    <property type="entry name" value="SLT"/>
    <property type="match status" value="1"/>
</dbReference>
<keyword evidence="2" id="KW-0732">Signal</keyword>
<sequence length="558" mass="63369">MILNSSRYFSLVWCLVFAVPLMAQQKDAQGVFEKDSLIISHKDTTLSEDKESPVDTLSMDMNGVEQMEQMASDTTLNDNVLKLIQDGAGRKYALYDLPEAAKYDSLWMEVLYESASLSDEMFSEISHLDYDKTYPTSLPTDTLKARLERLNQKTPFNISYNPSLENVIKSFLFRKRELMEKMLTVSQFYFPLFEQQLDNYDIPLEMKYLAIVESALNPRARSRVGATGLWQFMYGTGKQFDLDVSSYVDNRSDPIRSTEAACKFLSQLYDIYEDWDLVLAAYNSGPGNVNKAIRRSGGYKNYWNIRRYLPRETAGYVPAFLATMYLFEYADEHGLKGDKVERAYFETDTVHVKSLITFDQVSELLGVGKEELRVLNPSYKLDVIPFVDGKMHTLRLPKYAMGIFVTNEEAIYAHVKKELESNESPLPQLVKEAEQNRIRYKVRSGDYLGRIAERYGVGVSQLKQWNDLRGNNLRIGQRLTIYPRRIPGETAVTNGATAAANTSIPAGAKVHTVKSGDSLWTISKKYPGISVENLRQWNGISGSNLKPGTKLKLCACPS</sequence>
<evidence type="ECO:0000313" key="5">
    <source>
        <dbReference type="Proteomes" id="UP000199109"/>
    </source>
</evidence>
<dbReference type="InterPro" id="IPR008258">
    <property type="entry name" value="Transglycosylase_SLT_dom_1"/>
</dbReference>
<dbReference type="InterPro" id="IPR023346">
    <property type="entry name" value="Lysozyme-like_dom_sf"/>
</dbReference>
<dbReference type="Gene3D" id="3.10.350.10">
    <property type="entry name" value="LysM domain"/>
    <property type="match status" value="2"/>
</dbReference>
<dbReference type="PROSITE" id="PS51782">
    <property type="entry name" value="LYSM"/>
    <property type="match status" value="2"/>
</dbReference>
<comment type="similarity">
    <text evidence="1">Belongs to the transglycosylase Slt family.</text>
</comment>
<dbReference type="PROSITE" id="PS00922">
    <property type="entry name" value="TRANSGLYCOSYLASE"/>
    <property type="match status" value="1"/>
</dbReference>
<dbReference type="PANTHER" id="PTHR33734">
    <property type="entry name" value="LYSM DOMAIN-CONTAINING GPI-ANCHORED PROTEIN 2"/>
    <property type="match status" value="1"/>
</dbReference>
<dbReference type="InterPro" id="IPR018392">
    <property type="entry name" value="LysM"/>
</dbReference>
<gene>
    <name evidence="4" type="ORF">SAMN05421636_101520</name>
</gene>
<evidence type="ECO:0000256" key="1">
    <source>
        <dbReference type="ARBA" id="ARBA00007734"/>
    </source>
</evidence>
<dbReference type="PANTHER" id="PTHR33734:SF22">
    <property type="entry name" value="MEMBRANE-BOUND LYTIC MUREIN TRANSGLYCOSYLASE D"/>
    <property type="match status" value="1"/>
</dbReference>
<feature type="domain" description="LysM" evidence="3">
    <location>
        <begin position="438"/>
        <end position="481"/>
    </location>
</feature>
<proteinExistence type="inferred from homology"/>
<feature type="domain" description="LysM" evidence="3">
    <location>
        <begin position="509"/>
        <end position="553"/>
    </location>
</feature>
<feature type="chain" id="PRO_5011666457" evidence="2">
    <location>
        <begin position="24"/>
        <end position="558"/>
    </location>
</feature>
<dbReference type="CDD" id="cd00118">
    <property type="entry name" value="LysM"/>
    <property type="match status" value="2"/>
</dbReference>
<dbReference type="CDD" id="cd16894">
    <property type="entry name" value="MltD-like"/>
    <property type="match status" value="1"/>
</dbReference>
<dbReference type="EMBL" id="FNAO01000001">
    <property type="protein sequence ID" value="SDD72616.1"/>
    <property type="molecule type" value="Genomic_DNA"/>
</dbReference>
<dbReference type="Gene3D" id="1.10.530.10">
    <property type="match status" value="1"/>
</dbReference>
<dbReference type="RefSeq" id="WP_245726427.1">
    <property type="nucleotide sequence ID" value="NZ_FNAO01000001.1"/>
</dbReference>
<feature type="signal peptide" evidence="2">
    <location>
        <begin position="1"/>
        <end position="23"/>
    </location>
</feature>